<name>A0ABV3PG43_9HYPH</name>
<accession>A0ABV3PG43</accession>
<evidence type="ECO:0000313" key="2">
    <source>
        <dbReference type="EMBL" id="MEW9304589.1"/>
    </source>
</evidence>
<organism evidence="2 3">
    <name type="scientific">Labrys neptuniae</name>
    <dbReference type="NCBI Taxonomy" id="376174"/>
    <lineage>
        <taxon>Bacteria</taxon>
        <taxon>Pseudomonadati</taxon>
        <taxon>Pseudomonadota</taxon>
        <taxon>Alphaproteobacteria</taxon>
        <taxon>Hyphomicrobiales</taxon>
        <taxon>Xanthobacteraceae</taxon>
        <taxon>Labrys</taxon>
    </lineage>
</organism>
<keyword evidence="3" id="KW-1185">Reference proteome</keyword>
<dbReference type="RefSeq" id="WP_367622945.1">
    <property type="nucleotide sequence ID" value="NZ_JBFNQD010000001.1"/>
</dbReference>
<feature type="region of interest" description="Disordered" evidence="1">
    <location>
        <begin position="92"/>
        <end position="112"/>
    </location>
</feature>
<gene>
    <name evidence="2" type="ORF">ABXS05_03500</name>
</gene>
<sequence>MLTDVSGFYSMDSDRLDLFNINRTPKNILHDLMREAGGDPMVALERLIKRGMEMDDELDAVRLMLDDMRAKDGQPPLVTDRERREPHLRARTALRMQEDEDNGEVDDDDDFTKGELDYMHNLGIDEDAYFAEQPKAAKPAKHRNLRVVQDE</sequence>
<evidence type="ECO:0000313" key="3">
    <source>
        <dbReference type="Proteomes" id="UP001555786"/>
    </source>
</evidence>
<comment type="caution">
    <text evidence="2">The sequence shown here is derived from an EMBL/GenBank/DDBJ whole genome shotgun (WGS) entry which is preliminary data.</text>
</comment>
<protein>
    <submittedName>
        <fullName evidence="2">Uncharacterized protein</fullName>
    </submittedName>
</protein>
<evidence type="ECO:0000256" key="1">
    <source>
        <dbReference type="SAM" id="MobiDB-lite"/>
    </source>
</evidence>
<dbReference type="EMBL" id="JBFNQD010000001">
    <property type="protein sequence ID" value="MEW9304589.1"/>
    <property type="molecule type" value="Genomic_DNA"/>
</dbReference>
<dbReference type="Proteomes" id="UP001555786">
    <property type="component" value="Unassembled WGS sequence"/>
</dbReference>
<proteinExistence type="predicted"/>
<feature type="compositionally biased region" description="Acidic residues" evidence="1">
    <location>
        <begin position="98"/>
        <end position="110"/>
    </location>
</feature>
<reference evidence="2 3" key="1">
    <citation type="submission" date="2024-07" db="EMBL/GenBank/DDBJ databases">
        <title>Description of Labrys sedimenti sp. nov., isolated from a diclofenac-degrading enrichment culture.</title>
        <authorList>
            <person name="Tancsics A."/>
            <person name="Csepanyi A."/>
        </authorList>
    </citation>
    <scope>NUCLEOTIDE SEQUENCE [LARGE SCALE GENOMIC DNA]</scope>
    <source>
        <strain evidence="2 3">LMG 23578</strain>
    </source>
</reference>